<evidence type="ECO:0000259" key="1">
    <source>
        <dbReference type="Pfam" id="PF13588"/>
    </source>
</evidence>
<dbReference type="Proteomes" id="UP000469346">
    <property type="component" value="Unassembled WGS sequence"/>
</dbReference>
<sequence>MANRAQEPADLFPRVPCLVTGRLVPDTDRERIRQALARHLVDEKGHRLDELELDRGITLEREGRRILVLVDIAVRVAGRTLMILRGNPGSVVTREAGTIAAARLLEPDYVVPWAVQANLDEAALLDVRRKKAVAYGWDAIPTRARLVEMTRQWPPPALPPERVALERQILFSYETHWRMRPPEVVDGTLVYR</sequence>
<comment type="caution">
    <text evidence="2">The sequence shown here is derived from an EMBL/GenBank/DDBJ whole genome shotgun (WGS) entry which is preliminary data.</text>
</comment>
<keyword evidence="3" id="KW-1185">Reference proteome</keyword>
<dbReference type="AlphaFoldDB" id="A0A6N9TP30"/>
<dbReference type="RefSeq" id="WP_163298946.1">
    <property type="nucleotide sequence ID" value="NZ_JAAGRR010000088.1"/>
</dbReference>
<protein>
    <submittedName>
        <fullName evidence="2">Type I restriction enzyme HsdR N-terminal domain-containing protein</fullName>
    </submittedName>
</protein>
<feature type="domain" description="Type I restriction enzyme R protein N-terminal" evidence="1">
    <location>
        <begin position="30"/>
        <end position="141"/>
    </location>
</feature>
<name>A0A6N9TP30_DISTH</name>
<proteinExistence type="predicted"/>
<dbReference type="Pfam" id="PF13588">
    <property type="entry name" value="HSDR_N_2"/>
    <property type="match status" value="1"/>
</dbReference>
<reference evidence="2 3" key="1">
    <citation type="submission" date="2020-02" db="EMBL/GenBank/DDBJ databases">
        <title>Comparative genomics of sulfur disproportionating microorganisms.</title>
        <authorList>
            <person name="Ward L.M."/>
            <person name="Bertran E."/>
            <person name="Johnston D.T."/>
        </authorList>
    </citation>
    <scope>NUCLEOTIDE SEQUENCE [LARGE SCALE GENOMIC DNA]</scope>
    <source>
        <strain evidence="2 3">DSM 100025</strain>
    </source>
</reference>
<dbReference type="InterPro" id="IPR029464">
    <property type="entry name" value="HSDR_N"/>
</dbReference>
<accession>A0A6N9TP30</accession>
<dbReference type="EMBL" id="JAAGRR010000088">
    <property type="protein sequence ID" value="NDY42818.1"/>
    <property type="molecule type" value="Genomic_DNA"/>
</dbReference>
<organism evidence="2 3">
    <name type="scientific">Dissulfurirhabdus thermomarina</name>
    <dbReference type="NCBI Taxonomy" id="1765737"/>
    <lineage>
        <taxon>Bacteria</taxon>
        <taxon>Deltaproteobacteria</taxon>
        <taxon>Dissulfurirhabdaceae</taxon>
        <taxon>Dissulfurirhabdus</taxon>
    </lineage>
</organism>
<gene>
    <name evidence="2" type="ORF">G3N55_08175</name>
</gene>
<evidence type="ECO:0000313" key="3">
    <source>
        <dbReference type="Proteomes" id="UP000469346"/>
    </source>
</evidence>
<evidence type="ECO:0000313" key="2">
    <source>
        <dbReference type="EMBL" id="NDY42818.1"/>
    </source>
</evidence>